<feature type="transmembrane region" description="Helical" evidence="1">
    <location>
        <begin position="97"/>
        <end position="116"/>
    </location>
</feature>
<feature type="transmembrane region" description="Helical" evidence="1">
    <location>
        <begin position="62"/>
        <end position="85"/>
    </location>
</feature>
<organism evidence="2 3">
    <name type="scientific">Leifsonia tongyongensis</name>
    <dbReference type="NCBI Taxonomy" id="1268043"/>
    <lineage>
        <taxon>Bacteria</taxon>
        <taxon>Bacillati</taxon>
        <taxon>Actinomycetota</taxon>
        <taxon>Actinomycetes</taxon>
        <taxon>Micrococcales</taxon>
        <taxon>Microbacteriaceae</taxon>
        <taxon>Leifsonia</taxon>
    </lineage>
</organism>
<accession>A0A6L9XU17</accession>
<keyword evidence="1" id="KW-0472">Membrane</keyword>
<evidence type="ECO:0000313" key="3">
    <source>
        <dbReference type="Proteomes" id="UP000474967"/>
    </source>
</evidence>
<dbReference type="RefSeq" id="WP_163287865.1">
    <property type="nucleotide sequence ID" value="NZ_JAAGWY010000001.1"/>
</dbReference>
<feature type="transmembrane region" description="Helical" evidence="1">
    <location>
        <begin position="21"/>
        <end position="42"/>
    </location>
</feature>
<dbReference type="GO" id="GO:0005886">
    <property type="term" value="C:plasma membrane"/>
    <property type="evidence" value="ECO:0007669"/>
    <property type="project" value="TreeGrafter"/>
</dbReference>
<dbReference type="Proteomes" id="UP000474967">
    <property type="component" value="Unassembled WGS sequence"/>
</dbReference>
<keyword evidence="1" id="KW-1133">Transmembrane helix</keyword>
<dbReference type="PANTHER" id="PTHR34980:SF2">
    <property type="entry name" value="INNER MEMBRANE PROTEIN YHAH-RELATED"/>
    <property type="match status" value="1"/>
</dbReference>
<reference evidence="2 3" key="1">
    <citation type="journal article" date="2014" name="J. Microbiol.">
        <title>Diaminobutyricibacter tongyongensis gen. nov., sp. nov. and Homoserinibacter gongjuensis gen. nov., sp. nov. belong to the family Microbacteriaceae.</title>
        <authorList>
            <person name="Kim S.J."/>
            <person name="Ahn J.H."/>
            <person name="Weon H.Y."/>
            <person name="Hamada M."/>
            <person name="Suzuki K."/>
            <person name="Kwon S.W."/>
        </authorList>
    </citation>
    <scope>NUCLEOTIDE SEQUENCE [LARGE SCALE GENOMIC DNA]</scope>
    <source>
        <strain evidence="2 3">NBRC 108724</strain>
    </source>
</reference>
<dbReference type="Pfam" id="PF05656">
    <property type="entry name" value="DUF805"/>
    <property type="match status" value="1"/>
</dbReference>
<evidence type="ECO:0000256" key="1">
    <source>
        <dbReference type="SAM" id="Phobius"/>
    </source>
</evidence>
<gene>
    <name evidence="2" type="ORF">G3T36_02685</name>
</gene>
<keyword evidence="3" id="KW-1185">Reference proteome</keyword>
<comment type="caution">
    <text evidence="2">The sequence shown here is derived from an EMBL/GenBank/DDBJ whole genome shotgun (WGS) entry which is preliminary data.</text>
</comment>
<dbReference type="PANTHER" id="PTHR34980">
    <property type="entry name" value="INNER MEMBRANE PROTEIN-RELATED-RELATED"/>
    <property type="match status" value="1"/>
</dbReference>
<proteinExistence type="predicted"/>
<protein>
    <submittedName>
        <fullName evidence="2">DUF805 domain-containing protein</fullName>
    </submittedName>
</protein>
<dbReference type="AlphaFoldDB" id="A0A6L9XU17"/>
<dbReference type="EMBL" id="JAAGWY010000001">
    <property type="protein sequence ID" value="NEN04767.1"/>
    <property type="molecule type" value="Genomic_DNA"/>
</dbReference>
<dbReference type="InterPro" id="IPR008523">
    <property type="entry name" value="DUF805"/>
</dbReference>
<sequence length="128" mass="14140">MAFVRYWRNYVNFSGRASRSEYWWIMLVNVIVVAVFFIIGSLAGGISGPPNPDGAATLGPGYGLYIGLSWLWGLANLLPGLGLIWRRLHDSNRSGAFYFMALIPVVGSFIVLVFLLSRPNPAGARFDK</sequence>
<name>A0A6L9XU17_9MICO</name>
<keyword evidence="1" id="KW-0812">Transmembrane</keyword>
<evidence type="ECO:0000313" key="2">
    <source>
        <dbReference type="EMBL" id="NEN04767.1"/>
    </source>
</evidence>